<feature type="transmembrane region" description="Helical" evidence="1">
    <location>
        <begin position="26"/>
        <end position="52"/>
    </location>
</feature>
<dbReference type="Gene3D" id="3.40.50.1820">
    <property type="entry name" value="alpha/beta hydrolase"/>
    <property type="match status" value="1"/>
</dbReference>
<dbReference type="GO" id="GO:0016020">
    <property type="term" value="C:membrane"/>
    <property type="evidence" value="ECO:0007669"/>
    <property type="project" value="EnsemblFungi"/>
</dbReference>
<dbReference type="eggNOG" id="KOG2624">
    <property type="taxonomic scope" value="Eukaryota"/>
</dbReference>
<dbReference type="RefSeq" id="XP_003956966.1">
    <property type="nucleotide sequence ID" value="XM_003956917.1"/>
</dbReference>
<dbReference type="Pfam" id="PF04083">
    <property type="entry name" value="Abhydro_lipase"/>
    <property type="match status" value="1"/>
</dbReference>
<proteinExistence type="predicted"/>
<reference evidence="3 4" key="1">
    <citation type="journal article" date="2011" name="Proc. Natl. Acad. Sci. U.S.A.">
        <title>Evolutionary erosion of yeast sex chromosomes by mating-type switching accidents.</title>
        <authorList>
            <person name="Gordon J.L."/>
            <person name="Armisen D."/>
            <person name="Proux-Wera E."/>
            <person name="Oheigeartaigh S.S."/>
            <person name="Byrne K.P."/>
            <person name="Wolfe K.H."/>
        </authorList>
    </citation>
    <scope>NUCLEOTIDE SEQUENCE [LARGE SCALE GENOMIC DNA]</scope>
    <source>
        <strain evidence="4">ATCC 22294 / BCRC 22015 / CBS 2517 / CECT 1963 / NBRC 1671 / NRRL Y-8276</strain>
    </source>
</reference>
<dbReference type="SUPFAM" id="SSF53474">
    <property type="entry name" value="alpha/beta-Hydrolases"/>
    <property type="match status" value="1"/>
</dbReference>
<dbReference type="GeneID" id="13885789"/>
<keyword evidence="1" id="KW-0812">Transmembrane</keyword>
<dbReference type="GO" id="GO:0005811">
    <property type="term" value="C:lipid droplet"/>
    <property type="evidence" value="ECO:0007669"/>
    <property type="project" value="EnsemblFungi"/>
</dbReference>
<evidence type="ECO:0000256" key="1">
    <source>
        <dbReference type="SAM" id="Phobius"/>
    </source>
</evidence>
<keyword evidence="1" id="KW-1133">Transmembrane helix</keyword>
<gene>
    <name evidence="3" type="primary">KAFR0D01840</name>
    <name evidence="3" type="ORF">KAFR_0D01840</name>
</gene>
<dbReference type="OrthoDB" id="6130531at2759"/>
<evidence type="ECO:0000313" key="3">
    <source>
        <dbReference type="EMBL" id="CCF57831.1"/>
    </source>
</evidence>
<accession>H2ATY1</accession>
<dbReference type="InterPro" id="IPR006693">
    <property type="entry name" value="AB_hydrolase_lipase"/>
</dbReference>
<dbReference type="STRING" id="1071382.H2ATY1"/>
<organism evidence="3 4">
    <name type="scientific">Kazachstania africana (strain ATCC 22294 / BCRC 22015 / CBS 2517 / CECT 1963 / NBRC 1671 / NRRL Y-8276)</name>
    <name type="common">Yeast</name>
    <name type="synonym">Kluyveromyces africanus</name>
    <dbReference type="NCBI Taxonomy" id="1071382"/>
    <lineage>
        <taxon>Eukaryota</taxon>
        <taxon>Fungi</taxon>
        <taxon>Dikarya</taxon>
        <taxon>Ascomycota</taxon>
        <taxon>Saccharomycotina</taxon>
        <taxon>Saccharomycetes</taxon>
        <taxon>Saccharomycetales</taxon>
        <taxon>Saccharomycetaceae</taxon>
        <taxon>Kazachstania</taxon>
    </lineage>
</organism>
<keyword evidence="1" id="KW-0472">Membrane</keyword>
<dbReference type="KEGG" id="kaf:KAFR_0D01840"/>
<dbReference type="GO" id="GO:0016125">
    <property type="term" value="P:sterol metabolic process"/>
    <property type="evidence" value="ECO:0007669"/>
    <property type="project" value="EnsemblFungi"/>
</dbReference>
<dbReference type="InParanoid" id="H2ATY1"/>
<name>H2ATY1_KAZAF</name>
<dbReference type="GO" id="GO:0004771">
    <property type="term" value="F:sterol ester esterase activity"/>
    <property type="evidence" value="ECO:0007669"/>
    <property type="project" value="EnsemblFungi"/>
</dbReference>
<keyword evidence="4" id="KW-1185">Reference proteome</keyword>
<dbReference type="HOGENOM" id="CLU_024238_3_1_1"/>
<feature type="domain" description="Partial AB-hydrolase lipase" evidence="2">
    <location>
        <begin position="111"/>
        <end position="167"/>
    </location>
</feature>
<sequence>MSSPMKYCRYQKYQLKLLIKSIINKFVYIIISFFSMIVVDSFMGLVLLASLYHHYTATALETEPDPRDTRSSKTTVADINDIHIVHDTKKTILKPNRIYSKDELKLVASLNYYYSLYGIQIEEFKIKTKDNYYLDVWHLKHNTTTKNRKPILLIHGLLQSSGSFASSGKDSIAYYLHKQGYDVWLGNNRCGFKYDTWDPKYWDWDIKEMSEIDLLALMDFVNTKNNYSDKLTLIGHSQGTSEIFMALINNNSNIRDKIDNFIALSPACYPGPLITSDSIVMQILSTFIESSTIFGDRIFMEIMMTVRNLVVGQSFFSFICYAIFNYLFDWNDCLWDPNLRDRHFLFSPVYVSVKLMQWWLSNDLNKLTFKNTPELIYPEYESWFNKDPKKHNPNILLFVPKQDRLVDGERLINHFLHYESHINYKIWYIEEYSHLDVLWATDANKRISKPIVDFLKSNEKQ</sequence>
<evidence type="ECO:0000313" key="4">
    <source>
        <dbReference type="Proteomes" id="UP000005220"/>
    </source>
</evidence>
<dbReference type="AlphaFoldDB" id="H2ATY1"/>
<dbReference type="InterPro" id="IPR029058">
    <property type="entry name" value="AB_hydrolase_fold"/>
</dbReference>
<evidence type="ECO:0000259" key="2">
    <source>
        <dbReference type="Pfam" id="PF04083"/>
    </source>
</evidence>
<dbReference type="PANTHER" id="PTHR11005">
    <property type="entry name" value="LYSOSOMAL ACID LIPASE-RELATED"/>
    <property type="match status" value="1"/>
</dbReference>
<protein>
    <recommendedName>
        <fullName evidence="2">Partial AB-hydrolase lipase domain-containing protein</fullName>
    </recommendedName>
</protein>
<dbReference type="EMBL" id="HE650824">
    <property type="protein sequence ID" value="CCF57831.1"/>
    <property type="molecule type" value="Genomic_DNA"/>
</dbReference>
<dbReference type="Proteomes" id="UP000005220">
    <property type="component" value="Chromosome 4"/>
</dbReference>